<sequence>MADIELVNSLVKGAYDMHIHSEPDVLPRKFDDIVLAEHAIAAGMAGVVLKSHYICTADRANLINKMFPDIKAFGGLVLNNSMGGLNPLAVDVAGRLGNKVVWFPTVDAENEAKNITGEHDDGKPVPYWMTIARAMLAKGIAGEPVKVTDSDGKVTDAARQCMEVIAE</sequence>
<protein>
    <submittedName>
        <fullName evidence="1">Uncharacterized protein</fullName>
    </submittedName>
</protein>
<dbReference type="AlphaFoldDB" id="A0A383E297"/>
<reference evidence="1" key="1">
    <citation type="submission" date="2018-05" db="EMBL/GenBank/DDBJ databases">
        <authorList>
            <person name="Lanie J.A."/>
            <person name="Ng W.-L."/>
            <person name="Kazmierczak K.M."/>
            <person name="Andrzejewski T.M."/>
            <person name="Davidsen T.M."/>
            <person name="Wayne K.J."/>
            <person name="Tettelin H."/>
            <person name="Glass J.I."/>
            <person name="Rusch D."/>
            <person name="Podicherti R."/>
            <person name="Tsui H.-C.T."/>
            <person name="Winkler M.E."/>
        </authorList>
    </citation>
    <scope>NUCLEOTIDE SEQUENCE</scope>
</reference>
<name>A0A383E297_9ZZZZ</name>
<gene>
    <name evidence="1" type="ORF">METZ01_LOCUS503437</name>
</gene>
<accession>A0A383E297</accession>
<feature type="non-terminal residue" evidence="1">
    <location>
        <position position="167"/>
    </location>
</feature>
<dbReference type="Pfam" id="PF19799">
    <property type="entry name" value="DUF6282"/>
    <property type="match status" value="1"/>
</dbReference>
<dbReference type="InterPro" id="IPR046249">
    <property type="entry name" value="DUF6282"/>
</dbReference>
<evidence type="ECO:0000313" key="1">
    <source>
        <dbReference type="EMBL" id="SVE50583.1"/>
    </source>
</evidence>
<proteinExistence type="predicted"/>
<organism evidence="1">
    <name type="scientific">marine metagenome</name>
    <dbReference type="NCBI Taxonomy" id="408172"/>
    <lineage>
        <taxon>unclassified sequences</taxon>
        <taxon>metagenomes</taxon>
        <taxon>ecological metagenomes</taxon>
    </lineage>
</organism>
<dbReference type="EMBL" id="UINC01222002">
    <property type="protein sequence ID" value="SVE50583.1"/>
    <property type="molecule type" value="Genomic_DNA"/>
</dbReference>